<evidence type="ECO:0000256" key="1">
    <source>
        <dbReference type="ARBA" id="ARBA00004167"/>
    </source>
</evidence>
<evidence type="ECO:0000313" key="10">
    <source>
        <dbReference type="EMBL" id="PZL76991.1"/>
    </source>
</evidence>
<evidence type="ECO:0000256" key="6">
    <source>
        <dbReference type="SAM" id="Coils"/>
    </source>
</evidence>
<dbReference type="GO" id="GO:0016020">
    <property type="term" value="C:membrane"/>
    <property type="evidence" value="ECO:0007669"/>
    <property type="project" value="UniProtKB-SubCell"/>
</dbReference>
<dbReference type="InterPro" id="IPR058794">
    <property type="entry name" value="HB_LcnD"/>
</dbReference>
<keyword evidence="4 7" id="KW-1133">Transmembrane helix</keyword>
<keyword evidence="5 7" id="KW-0472">Membrane</keyword>
<dbReference type="Gene3D" id="2.40.30.170">
    <property type="match status" value="1"/>
</dbReference>
<dbReference type="AlphaFoldDB" id="A0A2W3ZB25"/>
<organism evidence="10 11">
    <name type="scientific">Enterococcus plantarum</name>
    <dbReference type="NCBI Taxonomy" id="1077675"/>
    <lineage>
        <taxon>Bacteria</taxon>
        <taxon>Bacillati</taxon>
        <taxon>Bacillota</taxon>
        <taxon>Bacilli</taxon>
        <taxon>Lactobacillales</taxon>
        <taxon>Enterococcaceae</taxon>
        <taxon>Enterococcus</taxon>
    </lineage>
</organism>
<keyword evidence="6" id="KW-0175">Coiled coil</keyword>
<dbReference type="EMBL" id="PIEU01000016">
    <property type="protein sequence ID" value="PZL76991.1"/>
    <property type="molecule type" value="Genomic_DNA"/>
</dbReference>
<evidence type="ECO:0000256" key="2">
    <source>
        <dbReference type="ARBA" id="ARBA00009477"/>
    </source>
</evidence>
<feature type="domain" description="LcnD-like C-terminal" evidence="9">
    <location>
        <begin position="354"/>
        <end position="440"/>
    </location>
</feature>
<comment type="similarity">
    <text evidence="2">Belongs to the membrane fusion protein (MFP) (TC 8.A.1) family.</text>
</comment>
<evidence type="ECO:0000256" key="4">
    <source>
        <dbReference type="ARBA" id="ARBA00022989"/>
    </source>
</evidence>
<dbReference type="NCBIfam" id="TIGR01000">
    <property type="entry name" value="bacteriocin_acc"/>
    <property type="match status" value="1"/>
</dbReference>
<feature type="domain" description="LcnD-like long helical bundle" evidence="8">
    <location>
        <begin position="97"/>
        <end position="309"/>
    </location>
</feature>
<dbReference type="Pfam" id="PF25887">
    <property type="entry name" value="HB_LcnD"/>
    <property type="match status" value="1"/>
</dbReference>
<dbReference type="InterPro" id="IPR058795">
    <property type="entry name" value="LcnD_C"/>
</dbReference>
<evidence type="ECO:0000256" key="3">
    <source>
        <dbReference type="ARBA" id="ARBA00022692"/>
    </source>
</evidence>
<comment type="caution">
    <text evidence="10">The sequence shown here is derived from an EMBL/GenBank/DDBJ whole genome shotgun (WGS) entry which is preliminary data.</text>
</comment>
<dbReference type="PANTHER" id="PTHR30386">
    <property type="entry name" value="MEMBRANE FUSION SUBUNIT OF EMRAB-TOLC MULTIDRUG EFFLUX PUMP"/>
    <property type="match status" value="1"/>
</dbReference>
<dbReference type="RefSeq" id="WP_111247014.1">
    <property type="nucleotide sequence ID" value="NZ_PIEU01000016.1"/>
</dbReference>
<dbReference type="Pfam" id="PF25940">
    <property type="entry name" value="LcnD_C"/>
    <property type="match status" value="1"/>
</dbReference>
<comment type="subcellular location">
    <subcellularLocation>
        <location evidence="1">Membrane</location>
        <topology evidence="1">Single-pass membrane protein</topology>
    </subcellularLocation>
</comment>
<dbReference type="InterPro" id="IPR050739">
    <property type="entry name" value="MFP"/>
</dbReference>
<gene>
    <name evidence="10" type="ORF">CI088_01955</name>
</gene>
<protein>
    <submittedName>
        <fullName evidence="10">Bacteriocin secretion accessory protein</fullName>
    </submittedName>
</protein>
<keyword evidence="3 7" id="KW-0812">Transmembrane</keyword>
<evidence type="ECO:0000259" key="8">
    <source>
        <dbReference type="Pfam" id="PF25887"/>
    </source>
</evidence>
<evidence type="ECO:0000256" key="7">
    <source>
        <dbReference type="SAM" id="Phobius"/>
    </source>
</evidence>
<feature type="transmembrane region" description="Helical" evidence="7">
    <location>
        <begin position="20"/>
        <end position="40"/>
    </location>
</feature>
<accession>A0A2W3ZB25</accession>
<name>A0A2W3ZB25_9ENTE</name>
<feature type="coiled-coil region" evidence="6">
    <location>
        <begin position="159"/>
        <end position="193"/>
    </location>
</feature>
<dbReference type="PANTHER" id="PTHR30386:SF26">
    <property type="entry name" value="TRANSPORT PROTEIN COMB"/>
    <property type="match status" value="1"/>
</dbReference>
<evidence type="ECO:0000259" key="9">
    <source>
        <dbReference type="Pfam" id="PF25940"/>
    </source>
</evidence>
<dbReference type="Proteomes" id="UP000249828">
    <property type="component" value="Unassembled WGS sequence"/>
</dbReference>
<evidence type="ECO:0000313" key="11">
    <source>
        <dbReference type="Proteomes" id="UP000249828"/>
    </source>
</evidence>
<dbReference type="InterPro" id="IPR005696">
    <property type="entry name" value="MesE/LcnD"/>
</dbReference>
<keyword evidence="11" id="KW-1185">Reference proteome</keyword>
<evidence type="ECO:0000256" key="5">
    <source>
        <dbReference type="ARBA" id="ARBA00023136"/>
    </source>
</evidence>
<proteinExistence type="inferred from homology"/>
<reference evidence="10 11" key="1">
    <citation type="submission" date="2017-11" db="EMBL/GenBank/DDBJ databases">
        <title>Draft genome sequence of Enterococcus plantarum TRW2 strain isolated from lettuce.</title>
        <authorList>
            <person name="Kim E.B."/>
            <person name="Marco M.L."/>
            <person name="Williams T.R."/>
            <person name="You I.H."/>
        </authorList>
    </citation>
    <scope>NUCLEOTIDE SEQUENCE [LARGE SCALE GENOMIC DNA]</scope>
    <source>
        <strain evidence="10 11">TRW2</strain>
    </source>
</reference>
<sequence length="454" mass="51809">MTNDWQNNSTIYLKQQSHFYRWILYPIMLLFFGVTLFLVYGSSEQVIRSKGQLTSNEIIHVQIPIEASVIKNQLKENLVVKKGDPLITFDLDPLSKQQQQTKEKLSSINQQIQAIDTLVKSFEAEQNLFEQSDAYGYSNQINAYLKEKEGITQATQQIENTYENNLTSTQKKINQLSEQLTKKQNELQEWTQIRAAWLNQQSLQGYTAENMSKYAVWLKQVTEAPETEKEQVKATILAEIDTLISQQKQTIDQLQLEKDGADLPTSPANDIASQKTAVDKTKEQQVAIIKEKKQELLLSYEENEATLKNIEYELKNETVYAPSDGVIHLASEYKSMKEIPKGTIVADIYPLISTTEMTVVAQIPANEMTYVKVGMPIHLKLDKKGISERILNGKLTEISETSTTTEQGVFYSVKGLVTIPKNTEFRYGLTGDMTFVIGKKTYWKQLKDLLFNQT</sequence>